<comment type="subcellular location">
    <subcellularLocation>
        <location evidence="1">Cell envelope</location>
    </subcellularLocation>
</comment>
<protein>
    <recommendedName>
        <fullName evidence="4">Bacterial repeat domain-containing protein</fullName>
    </recommendedName>
</protein>
<dbReference type="InterPro" id="IPR044060">
    <property type="entry name" value="Bacterial_rp_domain"/>
</dbReference>
<feature type="signal peptide" evidence="3">
    <location>
        <begin position="1"/>
        <end position="37"/>
    </location>
</feature>
<dbReference type="InterPro" id="IPR042229">
    <property type="entry name" value="Listeria/Bacterioides_rpt_sf"/>
</dbReference>
<comment type="caution">
    <text evidence="5">The sequence shown here is derived from an EMBL/GenBank/DDBJ whole genome shotgun (WGS) entry which is preliminary data.</text>
</comment>
<feature type="non-terminal residue" evidence="5">
    <location>
        <position position="1632"/>
    </location>
</feature>
<dbReference type="Proteomes" id="UP000013126">
    <property type="component" value="Unassembled WGS sequence"/>
</dbReference>
<keyword evidence="3" id="KW-0732">Signal</keyword>
<feature type="region of interest" description="Disordered" evidence="2">
    <location>
        <begin position="1580"/>
        <end position="1601"/>
    </location>
</feature>
<feature type="compositionally biased region" description="Basic and acidic residues" evidence="2">
    <location>
        <begin position="452"/>
        <end position="464"/>
    </location>
</feature>
<keyword evidence="6" id="KW-1185">Reference proteome</keyword>
<evidence type="ECO:0000313" key="5">
    <source>
        <dbReference type="EMBL" id="ENZ47237.1"/>
    </source>
</evidence>
<evidence type="ECO:0000313" key="6">
    <source>
        <dbReference type="Proteomes" id="UP000013126"/>
    </source>
</evidence>
<feature type="compositionally biased region" description="Low complexity" evidence="2">
    <location>
        <begin position="415"/>
        <end position="451"/>
    </location>
</feature>
<dbReference type="EMBL" id="AGYH01000018">
    <property type="protein sequence ID" value="ENZ47237.1"/>
    <property type="molecule type" value="Genomic_DNA"/>
</dbReference>
<evidence type="ECO:0000256" key="2">
    <source>
        <dbReference type="SAM" id="MobiDB-lite"/>
    </source>
</evidence>
<feature type="compositionally biased region" description="Acidic residues" evidence="2">
    <location>
        <begin position="266"/>
        <end position="289"/>
    </location>
</feature>
<feature type="chain" id="PRO_5004346738" description="Bacterial repeat domain-containing protein" evidence="3">
    <location>
        <begin position="38"/>
        <end position="1632"/>
    </location>
</feature>
<dbReference type="GeneID" id="23116930"/>
<dbReference type="Pfam" id="PF18998">
    <property type="entry name" value="Flg_new_2"/>
    <property type="match status" value="2"/>
</dbReference>
<evidence type="ECO:0000256" key="3">
    <source>
        <dbReference type="SAM" id="SignalP"/>
    </source>
</evidence>
<feature type="compositionally biased region" description="Acidic residues" evidence="2">
    <location>
        <begin position="355"/>
        <end position="364"/>
    </location>
</feature>
<dbReference type="GO" id="GO:0030313">
    <property type="term" value="C:cell envelope"/>
    <property type="evidence" value="ECO:0007669"/>
    <property type="project" value="UniProtKB-SubCell"/>
</dbReference>
<feature type="domain" description="Bacterial repeat" evidence="4">
    <location>
        <begin position="1510"/>
        <end position="1569"/>
    </location>
</feature>
<name>R0BSM6_9FIRM</name>
<proteinExistence type="predicted"/>
<feature type="compositionally biased region" description="Low complexity" evidence="2">
    <location>
        <begin position="205"/>
        <end position="265"/>
    </location>
</feature>
<dbReference type="InterPro" id="IPR013378">
    <property type="entry name" value="InlB-like_B-rpt"/>
</dbReference>
<accession>R0BSM6</accession>
<feature type="compositionally biased region" description="Low complexity" evidence="2">
    <location>
        <begin position="374"/>
        <end position="397"/>
    </location>
</feature>
<gene>
    <name evidence="5" type="ORF">HMPREF1085_05832</name>
</gene>
<dbReference type="RefSeq" id="WP_002578265.1">
    <property type="nucleotide sequence ID" value="NZ_KB851182.1"/>
</dbReference>
<feature type="domain" description="Bacterial repeat" evidence="4">
    <location>
        <begin position="1580"/>
        <end position="1623"/>
    </location>
</feature>
<dbReference type="Pfam" id="PF09479">
    <property type="entry name" value="Flg_new"/>
    <property type="match status" value="4"/>
</dbReference>
<feature type="compositionally biased region" description="Basic and acidic residues" evidence="2">
    <location>
        <begin position="338"/>
        <end position="354"/>
    </location>
</feature>
<organism evidence="5 6">
    <name type="scientific">Enterocloster bolteae 90A9</name>
    <dbReference type="NCBI Taxonomy" id="997894"/>
    <lineage>
        <taxon>Bacteria</taxon>
        <taxon>Bacillati</taxon>
        <taxon>Bacillota</taxon>
        <taxon>Clostridia</taxon>
        <taxon>Lachnospirales</taxon>
        <taxon>Lachnospiraceae</taxon>
        <taxon>Enterocloster</taxon>
    </lineage>
</organism>
<dbReference type="Gene3D" id="2.60.40.4270">
    <property type="entry name" value="Listeria-Bacteroides repeat domain"/>
    <property type="match status" value="4"/>
</dbReference>
<dbReference type="HOGENOM" id="CLU_247463_0_0_9"/>
<sequence>MEGRKRSGMLKKSVYNMRKRLVAFALAAAMVCTNVGADLNAAYAATSSSESVTFEMTGSQLVAAIEEAIENGNVISPGDLDFTNGDIAKFESLFYGEGKVLEVFPDPDGGSMDAELRVFVRLPEDADDMYMVTGDEEIIFLYVNNGEDTVSFSTTIYDDEGGKLKSTKAIRVKSFEDAFGEEEINYISKPTETTAPAEDNGPAMEESTAPTESETAAPEEGTTAAPEEGTTVAPEEGTTAAPDEGTTVAPEETPTAAEESSSEAPSESETDSATEAEQTEPETTEAPETTEEKAQEPETPEAEVAEPENTTGEPVASITRHYAPIVADNEEGAVPEQPKADAAEEHVEEPKETTEAEVETEEKEPETTEKATEATEPTEVTDSTDSTDATEETSAAVPDATTEAGGEDVNPGESTPAEETTTAPEEVDETTTAVETPAVTEPVQTGTPSEVTKPEEVKPEENVSKAETNDIVGMGYCSTAKAYVTRLKELKVLKGQIELSATVDGAEHVNVTLTANPGVVPQGSYIEATAISDDSELELMKQAANEKLNRQNLAAVDIFAADVKLFDTDGNEIQPNGSVKVTFEGTEIDSSESVVYHMDDENSGISTLSLDTAEPNPYTAETVTNIDAGDDEAVFVTNHFSIYAEIETEERYYYEVNFWYAEDGQNDVLISGPQYVEEGHDAILPAAPEVEGYVFVGWNPSPQNILADSNIYAQYSKTADLIRLTVNYIYSDGTAAAQPWVAEVQAGVKCNYDITSPEIAGFIADQTEVSFKDVYSEDQTVTVTYKGGEANYQVKHYLLNPDGSQPTVPVDTETLAGEVGLNTQAVAKEYEGFTPKPIAQVAIGSDGETVVEVHYERNLYTLTWDTGEGGSYIAPTEVVYGAAVDKPIEEPTRLGYEFLGWGTIPTTMPAQDTVVTAKWKGATYAAYKVVYWQETLTVGQYAVHEVESGYGSVGREISARSKNYEGFKLSDKQLSDDIKITADGLAVKNVYYDREQYTIKFNKKVGRTWQEDISLRITARYGENVSEKWIAANSDGKWSEKKDYSNGPWYTLMSSMPAKNLVLYGPKSVSRYHIIYYIEDLDGRFVEFQTLPRTSATSTLGEEDQMPIEGFKYWDWKQSGGYQDLWLKYTRKEFNINFFNCADMSTKAVKFEAPLIKGMPTHDPERPAGVDKDYEFAGWYLDPGFSVEVDWENTTMPADGISVYAKWVAPQYELSFETNGGDFIDSISVTKGDVIKELPVPVKDGDVFLGWYTDPQMTKKYIAESKIVKDTILYARWESSDTVDYIVKYVSSVDGSDIALEEKRNAELGSTVSEVAKSIDNYYPKATVLTVKITERNQEIVFEYTPVEKWTYTVNYLLEGTQDAVPGSSSLQDETSDHELAVNFKSFEGYTLVSDPVVSVTKDKPDAVFFYREKKAIYHTQHWFERVSYVGENDRFGLHDITTTTGVESGISVSAQVLDPVPEGFTLDTSIAGTIASGTTDIQNILTMKLFYVRSSYDVKYVIDEPLPEGVIVPAGGSYKYKETVTLEPTPSVPGYTFIGWETEDVTLSTGKFMMPTHDVTLKGRFVENAAVEIRYVPDNAEHGSTTNSPDMVSPVSGTPKGSIATAETGYAFKNWTKDGVVVSWNAELKPE</sequence>
<evidence type="ECO:0000259" key="4">
    <source>
        <dbReference type="Pfam" id="PF18998"/>
    </source>
</evidence>
<reference evidence="5 6" key="1">
    <citation type="submission" date="2013-01" db="EMBL/GenBank/DDBJ databases">
        <title>The Genome Sequence of Clostridium bolteae 90A9.</title>
        <authorList>
            <consortium name="The Broad Institute Genome Sequencing Platform"/>
            <person name="Earl A."/>
            <person name="Ward D."/>
            <person name="Feldgarden M."/>
            <person name="Gevers D."/>
            <person name="Courvalin P."/>
            <person name="Lambert T."/>
            <person name="Walker B."/>
            <person name="Young S.K."/>
            <person name="Zeng Q."/>
            <person name="Gargeya S."/>
            <person name="Fitzgerald M."/>
            <person name="Haas B."/>
            <person name="Abouelleil A."/>
            <person name="Alvarado L."/>
            <person name="Arachchi H.M."/>
            <person name="Berlin A.M."/>
            <person name="Chapman S.B."/>
            <person name="Dewar J."/>
            <person name="Goldberg J."/>
            <person name="Griggs A."/>
            <person name="Gujja S."/>
            <person name="Hansen M."/>
            <person name="Howarth C."/>
            <person name="Imamovic A."/>
            <person name="Larimer J."/>
            <person name="McCowan C."/>
            <person name="Murphy C."/>
            <person name="Neiman D."/>
            <person name="Pearson M."/>
            <person name="Priest M."/>
            <person name="Roberts A."/>
            <person name="Saif S."/>
            <person name="Shea T."/>
            <person name="Sisk P."/>
            <person name="Sykes S."/>
            <person name="Wortman J."/>
            <person name="Nusbaum C."/>
            <person name="Birren B."/>
        </authorList>
    </citation>
    <scope>NUCLEOTIDE SEQUENCE [LARGE SCALE GENOMIC DNA]</scope>
    <source>
        <strain evidence="5 6">90A9</strain>
    </source>
</reference>
<feature type="region of interest" description="Disordered" evidence="2">
    <location>
        <begin position="183"/>
        <end position="464"/>
    </location>
</feature>
<evidence type="ECO:0000256" key="1">
    <source>
        <dbReference type="ARBA" id="ARBA00004196"/>
    </source>
</evidence>